<dbReference type="Proteomes" id="UP001062846">
    <property type="component" value="Chromosome 1"/>
</dbReference>
<organism evidence="1 2">
    <name type="scientific">Rhododendron molle</name>
    <name type="common">Chinese azalea</name>
    <name type="synonym">Azalea mollis</name>
    <dbReference type="NCBI Taxonomy" id="49168"/>
    <lineage>
        <taxon>Eukaryota</taxon>
        <taxon>Viridiplantae</taxon>
        <taxon>Streptophyta</taxon>
        <taxon>Embryophyta</taxon>
        <taxon>Tracheophyta</taxon>
        <taxon>Spermatophyta</taxon>
        <taxon>Magnoliopsida</taxon>
        <taxon>eudicotyledons</taxon>
        <taxon>Gunneridae</taxon>
        <taxon>Pentapetalae</taxon>
        <taxon>asterids</taxon>
        <taxon>Ericales</taxon>
        <taxon>Ericaceae</taxon>
        <taxon>Ericoideae</taxon>
        <taxon>Rhodoreae</taxon>
        <taxon>Rhododendron</taxon>
    </lineage>
</organism>
<name>A0ACC0Q3Z0_RHOML</name>
<keyword evidence="2" id="KW-1185">Reference proteome</keyword>
<comment type="caution">
    <text evidence="1">The sequence shown here is derived from an EMBL/GenBank/DDBJ whole genome shotgun (WGS) entry which is preliminary data.</text>
</comment>
<sequence length="69" mass="8108">MESERWLAESWLGCVSEHENPMESERWLAESWLGCVCEHENPMESERWLVNHGSGVCVSMRTRWNLKDG</sequence>
<accession>A0ACC0Q3Z0</accession>
<protein>
    <submittedName>
        <fullName evidence="1">Uncharacterized protein</fullName>
    </submittedName>
</protein>
<dbReference type="EMBL" id="CM046388">
    <property type="protein sequence ID" value="KAI8571693.1"/>
    <property type="molecule type" value="Genomic_DNA"/>
</dbReference>
<proteinExistence type="predicted"/>
<evidence type="ECO:0000313" key="2">
    <source>
        <dbReference type="Proteomes" id="UP001062846"/>
    </source>
</evidence>
<evidence type="ECO:0000313" key="1">
    <source>
        <dbReference type="EMBL" id="KAI8571693.1"/>
    </source>
</evidence>
<reference evidence="1" key="1">
    <citation type="submission" date="2022-02" db="EMBL/GenBank/DDBJ databases">
        <title>Plant Genome Project.</title>
        <authorList>
            <person name="Zhang R.-G."/>
        </authorList>
    </citation>
    <scope>NUCLEOTIDE SEQUENCE</scope>
    <source>
        <strain evidence="1">AT1</strain>
    </source>
</reference>
<gene>
    <name evidence="1" type="ORF">RHMOL_Rhmol01G0139300</name>
</gene>